<feature type="transmembrane region" description="Helical" evidence="11">
    <location>
        <begin position="95"/>
        <end position="116"/>
    </location>
</feature>
<evidence type="ECO:0000256" key="2">
    <source>
        <dbReference type="ARBA" id="ARBA00004141"/>
    </source>
</evidence>
<evidence type="ECO:0000256" key="8">
    <source>
        <dbReference type="ARBA" id="ARBA00022989"/>
    </source>
</evidence>
<reference evidence="13 14" key="1">
    <citation type="submission" date="2018-10" db="EMBL/GenBank/DDBJ databases">
        <title>Genomic Encyclopedia of Type Strains, Phase IV (KMG-IV): sequencing the most valuable type-strain genomes for metagenomic binning, comparative biology and taxonomic classification.</title>
        <authorList>
            <person name="Goeker M."/>
        </authorList>
    </citation>
    <scope>NUCLEOTIDE SEQUENCE [LARGE SCALE GENOMIC DNA]</scope>
    <source>
        <strain evidence="13 14">DSM 22228</strain>
    </source>
</reference>
<dbReference type="GO" id="GO:0004222">
    <property type="term" value="F:metalloendopeptidase activity"/>
    <property type="evidence" value="ECO:0007669"/>
    <property type="project" value="InterPro"/>
</dbReference>
<evidence type="ECO:0000256" key="6">
    <source>
        <dbReference type="ARBA" id="ARBA00022801"/>
    </source>
</evidence>
<dbReference type="NCBIfam" id="TIGR00054">
    <property type="entry name" value="RIP metalloprotease RseP"/>
    <property type="match status" value="1"/>
</dbReference>
<evidence type="ECO:0000256" key="9">
    <source>
        <dbReference type="ARBA" id="ARBA00023049"/>
    </source>
</evidence>
<comment type="cofactor">
    <cofactor evidence="1 11">
        <name>Zn(2+)</name>
        <dbReference type="ChEBI" id="CHEBI:29105"/>
    </cofactor>
</comment>
<dbReference type="Gene3D" id="2.30.42.10">
    <property type="match status" value="2"/>
</dbReference>
<evidence type="ECO:0000256" key="5">
    <source>
        <dbReference type="ARBA" id="ARBA00022692"/>
    </source>
</evidence>
<dbReference type="PANTHER" id="PTHR42837">
    <property type="entry name" value="REGULATOR OF SIGMA-E PROTEASE RSEP"/>
    <property type="match status" value="1"/>
</dbReference>
<keyword evidence="10 11" id="KW-0472">Membrane</keyword>
<dbReference type="PROSITE" id="PS50106">
    <property type="entry name" value="PDZ"/>
    <property type="match status" value="1"/>
</dbReference>
<dbReference type="RefSeq" id="WP_121145610.1">
    <property type="nucleotide sequence ID" value="NZ_RBWY01000004.1"/>
</dbReference>
<proteinExistence type="inferred from homology"/>
<sequence>MIWATIIFLVTISILVTVHEFGHFIIARLCGVRVECFSVGFGKKLCSYTTKKGTEFKLSIIPLGGYVKMLDGTNKVLQADELRFAFNHQTIFKRVAIVCAGPVANFLFAFFVYWAIFQIGVVSYPVKFASVTANTPAANINIVQEAELKSIAGIKVDSWADVNVALVGEMGKDNITISYETADHKLHEQSVSIKGWRFDIEKESSITAFGFVPAPIAIYPIISQVVPDSAADKIGLQAGDTIIAYNGQPYDNWNNFSTLIKAGQPIMLAVNRGGARVSFDLLPNIEVNSKGEKIGVAGIYPSNNTIIKQYDIVNAFSKGIEQTGLTIKLVARSFYQLLTGVIGLKNLSGPVSIAQGAGQTASYGVVPYLFFLAFISISLGVINLVPLPMLDGGHLVFLLIEKIKGSPVSSAIQGVFYRLGFLLLLVIMSIALFNDFIRLS</sequence>
<dbReference type="InterPro" id="IPR004387">
    <property type="entry name" value="Pept_M50_Zn"/>
</dbReference>
<evidence type="ECO:0000256" key="4">
    <source>
        <dbReference type="ARBA" id="ARBA00022670"/>
    </source>
</evidence>
<dbReference type="OrthoDB" id="9782003at2"/>
<protein>
    <recommendedName>
        <fullName evidence="11">Zinc metalloprotease</fullName>
        <ecNumber evidence="11">3.4.24.-</ecNumber>
    </recommendedName>
</protein>
<dbReference type="SUPFAM" id="SSF50156">
    <property type="entry name" value="PDZ domain-like"/>
    <property type="match status" value="2"/>
</dbReference>
<dbReference type="CDD" id="cd06163">
    <property type="entry name" value="S2P-M50_PDZ_RseP-like"/>
    <property type="match status" value="1"/>
</dbReference>
<keyword evidence="4 13" id="KW-0645">Protease</keyword>
<evidence type="ECO:0000256" key="10">
    <source>
        <dbReference type="ARBA" id="ARBA00023136"/>
    </source>
</evidence>
<dbReference type="Proteomes" id="UP000278542">
    <property type="component" value="Unassembled WGS sequence"/>
</dbReference>
<dbReference type="EC" id="3.4.24.-" evidence="11"/>
<keyword evidence="5 11" id="KW-0812">Transmembrane</keyword>
<dbReference type="GO" id="GO:0046872">
    <property type="term" value="F:metal ion binding"/>
    <property type="evidence" value="ECO:0007669"/>
    <property type="project" value="UniProtKB-KW"/>
</dbReference>
<accession>A0A495RBH3</accession>
<dbReference type="GO" id="GO:0006508">
    <property type="term" value="P:proteolysis"/>
    <property type="evidence" value="ECO:0007669"/>
    <property type="project" value="UniProtKB-KW"/>
</dbReference>
<name>A0A495RBH3_9GAMM</name>
<evidence type="ECO:0000313" key="14">
    <source>
        <dbReference type="Proteomes" id="UP000278542"/>
    </source>
</evidence>
<dbReference type="GO" id="GO:0016020">
    <property type="term" value="C:membrane"/>
    <property type="evidence" value="ECO:0007669"/>
    <property type="project" value="UniProtKB-SubCell"/>
</dbReference>
<evidence type="ECO:0000256" key="1">
    <source>
        <dbReference type="ARBA" id="ARBA00001947"/>
    </source>
</evidence>
<keyword evidence="6 11" id="KW-0378">Hydrolase</keyword>
<dbReference type="InterPro" id="IPR001478">
    <property type="entry name" value="PDZ"/>
</dbReference>
<dbReference type="Pfam" id="PF02163">
    <property type="entry name" value="Peptidase_M50"/>
    <property type="match status" value="1"/>
</dbReference>
<dbReference type="EMBL" id="RBWY01000004">
    <property type="protein sequence ID" value="RKS84749.1"/>
    <property type="molecule type" value="Genomic_DNA"/>
</dbReference>
<keyword evidence="7 11" id="KW-0862">Zinc</keyword>
<feature type="transmembrane region" description="Helical" evidence="11">
    <location>
        <begin position="6"/>
        <end position="26"/>
    </location>
</feature>
<dbReference type="InterPro" id="IPR008915">
    <property type="entry name" value="Peptidase_M50"/>
</dbReference>
<dbReference type="InterPro" id="IPR041489">
    <property type="entry name" value="PDZ_6"/>
</dbReference>
<comment type="subcellular location">
    <subcellularLocation>
        <location evidence="2">Membrane</location>
        <topology evidence="2">Multi-pass membrane protein</topology>
    </subcellularLocation>
</comment>
<evidence type="ECO:0000256" key="7">
    <source>
        <dbReference type="ARBA" id="ARBA00022833"/>
    </source>
</evidence>
<feature type="domain" description="PDZ" evidence="12">
    <location>
        <begin position="197"/>
        <end position="274"/>
    </location>
</feature>
<gene>
    <name evidence="13" type="ORF">DES39_1964</name>
</gene>
<dbReference type="AlphaFoldDB" id="A0A495RBH3"/>
<keyword evidence="11" id="KW-0479">Metal-binding</keyword>
<organism evidence="13 14">
    <name type="scientific">Orbus hercynius</name>
    <dbReference type="NCBI Taxonomy" id="593135"/>
    <lineage>
        <taxon>Bacteria</taxon>
        <taxon>Pseudomonadati</taxon>
        <taxon>Pseudomonadota</taxon>
        <taxon>Gammaproteobacteria</taxon>
        <taxon>Orbales</taxon>
        <taxon>Orbaceae</taxon>
        <taxon>Orbus</taxon>
    </lineage>
</organism>
<dbReference type="InterPro" id="IPR036034">
    <property type="entry name" value="PDZ_sf"/>
</dbReference>
<feature type="transmembrane region" description="Helical" evidence="11">
    <location>
        <begin position="368"/>
        <end position="390"/>
    </location>
</feature>
<feature type="transmembrane region" description="Helical" evidence="11">
    <location>
        <begin position="411"/>
        <end position="433"/>
    </location>
</feature>
<keyword evidence="14" id="KW-1185">Reference proteome</keyword>
<evidence type="ECO:0000256" key="11">
    <source>
        <dbReference type="RuleBase" id="RU362031"/>
    </source>
</evidence>
<evidence type="ECO:0000313" key="13">
    <source>
        <dbReference type="EMBL" id="RKS84749.1"/>
    </source>
</evidence>
<dbReference type="SMART" id="SM00228">
    <property type="entry name" value="PDZ"/>
    <property type="match status" value="2"/>
</dbReference>
<evidence type="ECO:0000256" key="3">
    <source>
        <dbReference type="ARBA" id="ARBA00007931"/>
    </source>
</evidence>
<keyword evidence="9 11" id="KW-0482">Metalloprotease</keyword>
<dbReference type="Pfam" id="PF17820">
    <property type="entry name" value="PDZ_6"/>
    <property type="match status" value="1"/>
</dbReference>
<comment type="similarity">
    <text evidence="3 11">Belongs to the peptidase M50B family.</text>
</comment>
<keyword evidence="8 11" id="KW-1133">Transmembrane helix</keyword>
<comment type="caution">
    <text evidence="13">The sequence shown here is derived from an EMBL/GenBank/DDBJ whole genome shotgun (WGS) entry which is preliminary data.</text>
</comment>
<evidence type="ECO:0000259" key="12">
    <source>
        <dbReference type="PROSITE" id="PS50106"/>
    </source>
</evidence>
<dbReference type="PANTHER" id="PTHR42837:SF2">
    <property type="entry name" value="MEMBRANE METALLOPROTEASE ARASP2, CHLOROPLASTIC-RELATED"/>
    <property type="match status" value="1"/>
</dbReference>